<evidence type="ECO:0000313" key="5">
    <source>
        <dbReference type="Proteomes" id="UP001642464"/>
    </source>
</evidence>
<accession>A0ABP0KGY7</accession>
<dbReference type="InterPro" id="IPR007110">
    <property type="entry name" value="Ig-like_dom"/>
</dbReference>
<dbReference type="Proteomes" id="UP001642464">
    <property type="component" value="Unassembled WGS sequence"/>
</dbReference>
<feature type="region of interest" description="Disordered" evidence="2">
    <location>
        <begin position="193"/>
        <end position="225"/>
    </location>
</feature>
<evidence type="ECO:0000313" key="4">
    <source>
        <dbReference type="EMBL" id="CAK9025239.1"/>
    </source>
</evidence>
<feature type="compositionally biased region" description="Basic and acidic residues" evidence="2">
    <location>
        <begin position="193"/>
        <end position="223"/>
    </location>
</feature>
<keyword evidence="5" id="KW-1185">Reference proteome</keyword>
<sequence>MVPVIASGDSEVTIDCKALGAVDHLERRLQQQAQEAEQLQEQHRRQLEAAECEFVNESMPYQQRLGELEAQLAHQEQKFLEREAVAYRERDKERHLRCLDRLWWKRNWGLNEKSVRNGAHGEERAELEAAKEELQRREAMQENHQSQGGLGRPQCKNWWLGGMERRARELRDEVERAKAAQCELQELSHVVDSAREAADRSREAAEGELKLESARRRSLEQRQQDLQQQVEKLQSSTTGGVKESELQLRMQAGERNWHLFGSGGCWHSLVRLGESVAPPAPRWVTGQLPAWRVKSSAVQMLSRQVSAVTQQRDNLQQDDWLCDAQTQMAQRFELALQAIGKLQASIELLSKSWKLAKHRGMHSKRNVSNWRAKELRPGGKPLEGHPDTGRTDVRRLTPDKTDRVQFYQPPDLQCWWPLMWRPEVLTCPKLGTSPLSMAEPSRPWVRPGNRAVLEGLKSRPELNGQEVTIQARESTGRWRCKVQPFGEEMKFKAENLAEAPEKEEPIDANWLRRGVQAAVKDLPEHEGQVVRVVTVDGDTGSCKCVLRSSGEAIEVPRTKLRPLAGAATGAATASPAPEVEQAKPQAKSGGSDWAAAERERRRLAEGFRSGFEEGAVVMMEGLQSMPELNGQTGKLLTWDAQSLRWRVHIEGVGIKSFRPQNLIPQEGKRKMNGDNQEEPEAKKSKNEENVP</sequence>
<feature type="region of interest" description="Disordered" evidence="2">
    <location>
        <begin position="566"/>
        <end position="598"/>
    </location>
</feature>
<gene>
    <name evidence="4" type="ORF">SCF082_LOCUS16988</name>
</gene>
<reference evidence="4 5" key="1">
    <citation type="submission" date="2024-02" db="EMBL/GenBank/DDBJ databases">
        <authorList>
            <person name="Chen Y."/>
            <person name="Shah S."/>
            <person name="Dougan E. K."/>
            <person name="Thang M."/>
            <person name="Chan C."/>
        </authorList>
    </citation>
    <scope>NUCLEOTIDE SEQUENCE [LARGE SCALE GENOMIC DNA]</scope>
</reference>
<evidence type="ECO:0000259" key="3">
    <source>
        <dbReference type="PROSITE" id="PS50835"/>
    </source>
</evidence>
<protein>
    <submittedName>
        <fullName evidence="4">Serine/threonine-protein kinase H1-like</fullName>
    </submittedName>
</protein>
<feature type="compositionally biased region" description="Basic and acidic residues" evidence="2">
    <location>
        <begin position="679"/>
        <end position="691"/>
    </location>
</feature>
<evidence type="ECO:0000256" key="1">
    <source>
        <dbReference type="SAM" id="Coils"/>
    </source>
</evidence>
<keyword evidence="1" id="KW-0175">Coiled coil</keyword>
<dbReference type="PROSITE" id="PS50835">
    <property type="entry name" value="IG_LIKE"/>
    <property type="match status" value="1"/>
</dbReference>
<dbReference type="EMBL" id="CAXAMM010011113">
    <property type="protein sequence ID" value="CAK9025239.1"/>
    <property type="molecule type" value="Genomic_DNA"/>
</dbReference>
<feature type="compositionally biased region" description="Low complexity" evidence="2">
    <location>
        <begin position="566"/>
        <end position="577"/>
    </location>
</feature>
<feature type="coiled-coil region" evidence="1">
    <location>
        <begin position="22"/>
        <end position="53"/>
    </location>
</feature>
<organism evidence="4 5">
    <name type="scientific">Durusdinium trenchii</name>
    <dbReference type="NCBI Taxonomy" id="1381693"/>
    <lineage>
        <taxon>Eukaryota</taxon>
        <taxon>Sar</taxon>
        <taxon>Alveolata</taxon>
        <taxon>Dinophyceae</taxon>
        <taxon>Suessiales</taxon>
        <taxon>Symbiodiniaceae</taxon>
        <taxon>Durusdinium</taxon>
    </lineage>
</organism>
<feature type="domain" description="Ig-like" evidence="3">
    <location>
        <begin position="425"/>
        <end position="497"/>
    </location>
</feature>
<comment type="caution">
    <text evidence="4">The sequence shown here is derived from an EMBL/GenBank/DDBJ whole genome shotgun (WGS) entry which is preliminary data.</text>
</comment>
<evidence type="ECO:0000256" key="2">
    <source>
        <dbReference type="SAM" id="MobiDB-lite"/>
    </source>
</evidence>
<name>A0ABP0KGY7_9DINO</name>
<proteinExistence type="predicted"/>
<feature type="region of interest" description="Disordered" evidence="2">
    <location>
        <begin position="656"/>
        <end position="691"/>
    </location>
</feature>
<feature type="region of interest" description="Disordered" evidence="2">
    <location>
        <begin position="374"/>
        <end position="395"/>
    </location>
</feature>